<organism evidence="3 4">
    <name type="scientific">Tegillarca granosa</name>
    <name type="common">Malaysian cockle</name>
    <name type="synonym">Anadara granosa</name>
    <dbReference type="NCBI Taxonomy" id="220873"/>
    <lineage>
        <taxon>Eukaryota</taxon>
        <taxon>Metazoa</taxon>
        <taxon>Spiralia</taxon>
        <taxon>Lophotrochozoa</taxon>
        <taxon>Mollusca</taxon>
        <taxon>Bivalvia</taxon>
        <taxon>Autobranchia</taxon>
        <taxon>Pteriomorphia</taxon>
        <taxon>Arcoida</taxon>
        <taxon>Arcoidea</taxon>
        <taxon>Arcidae</taxon>
        <taxon>Tegillarca</taxon>
    </lineage>
</organism>
<dbReference type="SMART" id="SM00385">
    <property type="entry name" value="CYCLIN"/>
    <property type="match status" value="1"/>
</dbReference>
<evidence type="ECO:0000313" key="3">
    <source>
        <dbReference type="EMBL" id="KAJ8297802.1"/>
    </source>
</evidence>
<sequence length="286" mass="32580">MVQEMLVSTVSTEADNYQKQTMEKSPVFDILISSQLSLAEEKDSRLPSLLSELNMTRQKMSLCPFASILVKQNSSISDDRDCAVSSLRCMTLFYGSDTQTFATAVSFLDRFLSKVKVQHRYLSCVAAACYFLAAKINEEPEPSTLALCILQKAFSELELNSPVTHQLISWLHQICEVKDSEIYECHSNITCILSNFTNRPESHPSCLPIPKPQPRRSIISRPSYYGDSELPTIEEEESVTISIEMDKNSEDDNEEQYLYKDNRKSWSYCILPDRCLLPSETVFTFK</sequence>
<proteinExistence type="inferred from homology"/>
<accession>A0ABQ9DXR9</accession>
<evidence type="ECO:0000259" key="2">
    <source>
        <dbReference type="SMART" id="SM00385"/>
    </source>
</evidence>
<dbReference type="Proteomes" id="UP001217089">
    <property type="component" value="Unassembled WGS sequence"/>
</dbReference>
<dbReference type="InterPro" id="IPR013763">
    <property type="entry name" value="Cyclin-like_dom"/>
</dbReference>
<name>A0ABQ9DXR9_TEGGR</name>
<dbReference type="InterPro" id="IPR006671">
    <property type="entry name" value="Cyclin_N"/>
</dbReference>
<feature type="domain" description="Cyclin-like" evidence="2">
    <location>
        <begin position="85"/>
        <end position="168"/>
    </location>
</feature>
<evidence type="ECO:0000256" key="1">
    <source>
        <dbReference type="RuleBase" id="RU000383"/>
    </source>
</evidence>
<dbReference type="InterPro" id="IPR036915">
    <property type="entry name" value="Cyclin-like_sf"/>
</dbReference>
<comment type="caution">
    <text evidence="3">The sequence shown here is derived from an EMBL/GenBank/DDBJ whole genome shotgun (WGS) entry which is preliminary data.</text>
</comment>
<evidence type="ECO:0000313" key="4">
    <source>
        <dbReference type="Proteomes" id="UP001217089"/>
    </source>
</evidence>
<keyword evidence="4" id="KW-1185">Reference proteome</keyword>
<dbReference type="EMBL" id="JARBDR010000923">
    <property type="protein sequence ID" value="KAJ8297802.1"/>
    <property type="molecule type" value="Genomic_DNA"/>
</dbReference>
<reference evidence="3 4" key="1">
    <citation type="submission" date="2022-12" db="EMBL/GenBank/DDBJ databases">
        <title>Chromosome-level genome of Tegillarca granosa.</title>
        <authorList>
            <person name="Kim J."/>
        </authorList>
    </citation>
    <scope>NUCLEOTIDE SEQUENCE [LARGE SCALE GENOMIC DNA]</scope>
    <source>
        <strain evidence="3">Teg-2019</strain>
        <tissue evidence="3">Adductor muscle</tissue>
    </source>
</reference>
<comment type="similarity">
    <text evidence="1">Belongs to the cyclin family.</text>
</comment>
<dbReference type="SUPFAM" id="SSF47954">
    <property type="entry name" value="Cyclin-like"/>
    <property type="match status" value="1"/>
</dbReference>
<dbReference type="Pfam" id="PF00134">
    <property type="entry name" value="Cyclin_N"/>
    <property type="match status" value="1"/>
</dbReference>
<keyword evidence="1" id="KW-0195">Cyclin</keyword>
<protein>
    <recommendedName>
        <fullName evidence="2">Cyclin-like domain-containing protein</fullName>
    </recommendedName>
</protein>
<dbReference type="Gene3D" id="1.10.472.10">
    <property type="entry name" value="Cyclin-like"/>
    <property type="match status" value="1"/>
</dbReference>
<gene>
    <name evidence="3" type="ORF">KUTeg_024333</name>
</gene>